<dbReference type="CDD" id="cd00093">
    <property type="entry name" value="HTH_XRE"/>
    <property type="match status" value="1"/>
</dbReference>
<dbReference type="InterPro" id="IPR010982">
    <property type="entry name" value="Lambda_DNA-bd_dom_sf"/>
</dbReference>
<gene>
    <name evidence="1" type="ORF">ACFFF8_08580</name>
</gene>
<accession>A0ABV6S5Y8</accession>
<evidence type="ECO:0000313" key="2">
    <source>
        <dbReference type="Proteomes" id="UP001589858"/>
    </source>
</evidence>
<organism evidence="1 2">
    <name type="scientific">Novosphingobium clariflavum</name>
    <dbReference type="NCBI Taxonomy" id="2029884"/>
    <lineage>
        <taxon>Bacteria</taxon>
        <taxon>Pseudomonadati</taxon>
        <taxon>Pseudomonadota</taxon>
        <taxon>Alphaproteobacteria</taxon>
        <taxon>Sphingomonadales</taxon>
        <taxon>Sphingomonadaceae</taxon>
        <taxon>Novosphingobium</taxon>
    </lineage>
</organism>
<evidence type="ECO:0000313" key="1">
    <source>
        <dbReference type="EMBL" id="MFC0684650.1"/>
    </source>
</evidence>
<protein>
    <submittedName>
        <fullName evidence="1">Helix-turn-helix domain-containing protein</fullName>
    </submittedName>
</protein>
<name>A0ABV6S5Y8_9SPHN</name>
<dbReference type="Gene3D" id="1.10.260.40">
    <property type="entry name" value="lambda repressor-like DNA-binding domains"/>
    <property type="match status" value="1"/>
</dbReference>
<reference evidence="1 2" key="1">
    <citation type="submission" date="2024-09" db="EMBL/GenBank/DDBJ databases">
        <authorList>
            <person name="Sun Q."/>
            <person name="Mori K."/>
        </authorList>
    </citation>
    <scope>NUCLEOTIDE SEQUENCE [LARGE SCALE GENOMIC DNA]</scope>
    <source>
        <strain evidence="1 2">CICC 11035S</strain>
    </source>
</reference>
<dbReference type="RefSeq" id="WP_267223117.1">
    <property type="nucleotide sequence ID" value="NZ_JAPCWC010000020.1"/>
</dbReference>
<dbReference type="InterPro" id="IPR001387">
    <property type="entry name" value="Cro/C1-type_HTH"/>
</dbReference>
<dbReference type="Proteomes" id="UP001589858">
    <property type="component" value="Unassembled WGS sequence"/>
</dbReference>
<keyword evidence="2" id="KW-1185">Reference proteome</keyword>
<dbReference type="EMBL" id="JBHLTM010000028">
    <property type="protein sequence ID" value="MFC0684650.1"/>
    <property type="molecule type" value="Genomic_DNA"/>
</dbReference>
<dbReference type="SUPFAM" id="SSF47413">
    <property type="entry name" value="lambda repressor-like DNA-binding domains"/>
    <property type="match status" value="1"/>
</dbReference>
<comment type="caution">
    <text evidence="1">The sequence shown here is derived from an EMBL/GenBank/DDBJ whole genome shotgun (WGS) entry which is preliminary data.</text>
</comment>
<proteinExistence type="predicted"/>
<sequence>MASAPANDWFLKQWVETLRTSQAELERRTGWDKRKASHLMNGKQPYKRDTVNEAAMALSIDPFELLMHPDDAFALRRLRENAIRIAADSRNPFHREAEAKTPRPDIAVNE</sequence>